<evidence type="ECO:0000256" key="6">
    <source>
        <dbReference type="ARBA" id="ARBA00022840"/>
    </source>
</evidence>
<evidence type="ECO:0000256" key="11">
    <source>
        <dbReference type="ARBA" id="ARBA00044142"/>
    </source>
</evidence>
<dbReference type="Gene3D" id="1.10.10.350">
    <property type="match status" value="1"/>
</dbReference>
<dbReference type="InterPro" id="IPR045462">
    <property type="entry name" value="aa-tRNA-synth_I_cd-bd"/>
</dbReference>
<dbReference type="InterPro" id="IPR008925">
    <property type="entry name" value="aa_tRNA-synth_I_cd-bd_sf"/>
</dbReference>
<evidence type="ECO:0000259" key="18">
    <source>
        <dbReference type="Pfam" id="PF00749"/>
    </source>
</evidence>
<dbReference type="GO" id="GO:0004818">
    <property type="term" value="F:glutamate-tRNA ligase activity"/>
    <property type="evidence" value="ECO:0007669"/>
    <property type="project" value="UniProtKB-EC"/>
</dbReference>
<evidence type="ECO:0000256" key="16">
    <source>
        <dbReference type="ARBA" id="ARBA00047689"/>
    </source>
</evidence>
<comment type="catalytic activity">
    <reaction evidence="14">
        <text>tRNA(Glu) + L-glutamate + ATP = L-glutamyl-tRNA(Glu) + AMP + diphosphate</text>
        <dbReference type="Rhea" id="RHEA:23540"/>
        <dbReference type="Rhea" id="RHEA-COMP:9663"/>
        <dbReference type="Rhea" id="RHEA-COMP:9680"/>
        <dbReference type="ChEBI" id="CHEBI:29985"/>
        <dbReference type="ChEBI" id="CHEBI:30616"/>
        <dbReference type="ChEBI" id="CHEBI:33019"/>
        <dbReference type="ChEBI" id="CHEBI:78442"/>
        <dbReference type="ChEBI" id="CHEBI:78520"/>
        <dbReference type="ChEBI" id="CHEBI:456215"/>
        <dbReference type="EC" id="6.1.1.17"/>
    </reaction>
    <physiologicalReaction direction="left-to-right" evidence="14">
        <dbReference type="Rhea" id="RHEA:23541"/>
    </physiologicalReaction>
</comment>
<dbReference type="GO" id="GO:0005524">
    <property type="term" value="F:ATP binding"/>
    <property type="evidence" value="ECO:0007669"/>
    <property type="project" value="UniProtKB-KW"/>
</dbReference>
<dbReference type="AlphaFoldDB" id="A0A8K0JSL9"/>
<evidence type="ECO:0000256" key="9">
    <source>
        <dbReference type="ARBA" id="ARBA00030865"/>
    </source>
</evidence>
<evidence type="ECO:0000256" key="7">
    <source>
        <dbReference type="ARBA" id="ARBA00022917"/>
    </source>
</evidence>
<organism evidence="20 21">
    <name type="scientific">Ladona fulva</name>
    <name type="common">Scarce chaser dragonfly</name>
    <name type="synonym">Libellula fulva</name>
    <dbReference type="NCBI Taxonomy" id="123851"/>
    <lineage>
        <taxon>Eukaryota</taxon>
        <taxon>Metazoa</taxon>
        <taxon>Ecdysozoa</taxon>
        <taxon>Arthropoda</taxon>
        <taxon>Hexapoda</taxon>
        <taxon>Insecta</taxon>
        <taxon>Pterygota</taxon>
        <taxon>Palaeoptera</taxon>
        <taxon>Odonata</taxon>
        <taxon>Epiprocta</taxon>
        <taxon>Anisoptera</taxon>
        <taxon>Libelluloidea</taxon>
        <taxon>Libellulidae</taxon>
        <taxon>Ladona</taxon>
    </lineage>
</organism>
<keyword evidence="5 17" id="KW-0547">Nucleotide-binding</keyword>
<proteinExistence type="inferred from homology"/>
<dbReference type="Proteomes" id="UP000792457">
    <property type="component" value="Unassembled WGS sequence"/>
</dbReference>
<dbReference type="InterPro" id="IPR000924">
    <property type="entry name" value="Glu/Gln-tRNA-synth"/>
</dbReference>
<evidence type="ECO:0000256" key="4">
    <source>
        <dbReference type="ARBA" id="ARBA00022598"/>
    </source>
</evidence>
<feature type="domain" description="Aminoacyl-tRNA synthetase class I anticodon-binding" evidence="19">
    <location>
        <begin position="394"/>
        <end position="513"/>
    </location>
</feature>
<dbReference type="EMBL" id="KZ308118">
    <property type="protein sequence ID" value="KAG8221957.1"/>
    <property type="molecule type" value="Genomic_DNA"/>
</dbReference>
<dbReference type="SUPFAM" id="SSF48163">
    <property type="entry name" value="An anticodon-binding domain of class I aminoacyl-tRNA synthetases"/>
    <property type="match status" value="1"/>
</dbReference>
<evidence type="ECO:0000256" key="5">
    <source>
        <dbReference type="ARBA" id="ARBA00022741"/>
    </source>
</evidence>
<keyword evidence="21" id="KW-1185">Reference proteome</keyword>
<dbReference type="GO" id="GO:0000049">
    <property type="term" value="F:tRNA binding"/>
    <property type="evidence" value="ECO:0007669"/>
    <property type="project" value="InterPro"/>
</dbReference>
<dbReference type="InterPro" id="IPR033910">
    <property type="entry name" value="GluRS_core"/>
</dbReference>
<accession>A0A8K0JSL9</accession>
<dbReference type="CDD" id="cd00808">
    <property type="entry name" value="GluRS_core"/>
    <property type="match status" value="1"/>
</dbReference>
<evidence type="ECO:0000259" key="19">
    <source>
        <dbReference type="Pfam" id="PF19269"/>
    </source>
</evidence>
<comment type="subcellular location">
    <subcellularLocation>
        <location evidence="1">Mitochondrion</location>
    </subcellularLocation>
</comment>
<evidence type="ECO:0000256" key="10">
    <source>
        <dbReference type="ARBA" id="ARBA00044054"/>
    </source>
</evidence>
<keyword evidence="8 17" id="KW-0030">Aminoacyl-tRNA synthetase</keyword>
<dbReference type="FunFam" id="3.40.50.620:FF:000045">
    <property type="entry name" value="Glutamate--tRNA ligase, mitochondrial"/>
    <property type="match status" value="1"/>
</dbReference>
<dbReference type="PANTHER" id="PTHR43311">
    <property type="entry name" value="GLUTAMATE--TRNA LIGASE"/>
    <property type="match status" value="1"/>
</dbReference>
<dbReference type="GO" id="GO:0006424">
    <property type="term" value="P:glutamyl-tRNA aminoacylation"/>
    <property type="evidence" value="ECO:0007669"/>
    <property type="project" value="InterPro"/>
</dbReference>
<reference evidence="20" key="1">
    <citation type="submission" date="2013-04" db="EMBL/GenBank/DDBJ databases">
        <authorList>
            <person name="Qu J."/>
            <person name="Murali S.C."/>
            <person name="Bandaranaike D."/>
            <person name="Bellair M."/>
            <person name="Blankenburg K."/>
            <person name="Chao H."/>
            <person name="Dinh H."/>
            <person name="Doddapaneni H."/>
            <person name="Downs B."/>
            <person name="Dugan-Rocha S."/>
            <person name="Elkadiri S."/>
            <person name="Gnanaolivu R.D."/>
            <person name="Hernandez B."/>
            <person name="Javaid M."/>
            <person name="Jayaseelan J.C."/>
            <person name="Lee S."/>
            <person name="Li M."/>
            <person name="Ming W."/>
            <person name="Munidasa M."/>
            <person name="Muniz J."/>
            <person name="Nguyen L."/>
            <person name="Ongeri F."/>
            <person name="Osuji N."/>
            <person name="Pu L.-L."/>
            <person name="Puazo M."/>
            <person name="Qu C."/>
            <person name="Quiroz J."/>
            <person name="Raj R."/>
            <person name="Weissenberger G."/>
            <person name="Xin Y."/>
            <person name="Zou X."/>
            <person name="Han Y."/>
            <person name="Richards S."/>
            <person name="Worley K."/>
            <person name="Muzny D."/>
            <person name="Gibbs R."/>
        </authorList>
    </citation>
    <scope>NUCLEOTIDE SEQUENCE</scope>
    <source>
        <strain evidence="20">Sampled in the wild</strain>
    </source>
</reference>
<evidence type="ECO:0000313" key="20">
    <source>
        <dbReference type="EMBL" id="KAG8221957.1"/>
    </source>
</evidence>
<feature type="domain" description="Glutamyl/glutaminyl-tRNA synthetase class Ib catalytic" evidence="18">
    <location>
        <begin position="45"/>
        <end position="349"/>
    </location>
</feature>
<dbReference type="EC" id="6.1.1.24" evidence="10"/>
<dbReference type="GO" id="GO:0008270">
    <property type="term" value="F:zinc ion binding"/>
    <property type="evidence" value="ECO:0007669"/>
    <property type="project" value="InterPro"/>
</dbReference>
<dbReference type="GO" id="GO:0005739">
    <property type="term" value="C:mitochondrion"/>
    <property type="evidence" value="ECO:0007669"/>
    <property type="project" value="UniProtKB-SubCell"/>
</dbReference>
<dbReference type="InterPro" id="IPR020751">
    <property type="entry name" value="aa-tRNA-synth_I_codon-bd_sub2"/>
</dbReference>
<dbReference type="Gene3D" id="3.40.50.620">
    <property type="entry name" value="HUPs"/>
    <property type="match status" value="1"/>
</dbReference>
<protein>
    <recommendedName>
        <fullName evidence="11">Nondiscriminating glutamyl-tRNA synthetase EARS2, mitochondrial</fullName>
        <ecNumber evidence="3">6.1.1.17</ecNumber>
        <ecNumber evidence="10">6.1.1.24</ecNumber>
    </recommendedName>
    <alternativeName>
        <fullName evidence="13">Glutamate--tRNA(Gln) ligase EARS2, mitochondrial</fullName>
    </alternativeName>
    <alternativeName>
        <fullName evidence="9">Glutamyl-tRNA synthetase</fullName>
    </alternativeName>
    <alternativeName>
        <fullName evidence="12">Mitochondrial glutamyl-tRNA synthetase</fullName>
    </alternativeName>
</protein>
<evidence type="ECO:0000256" key="1">
    <source>
        <dbReference type="ARBA" id="ARBA00004173"/>
    </source>
</evidence>
<evidence type="ECO:0000256" key="17">
    <source>
        <dbReference type="RuleBase" id="RU363037"/>
    </source>
</evidence>
<gene>
    <name evidence="20" type="ORF">J437_LFUL007798</name>
</gene>
<comment type="catalytic activity">
    <reaction evidence="16">
        <text>tRNA(Gln) + L-glutamate + ATP = L-glutamyl-tRNA(Gln) + AMP + diphosphate</text>
        <dbReference type="Rhea" id="RHEA:64612"/>
        <dbReference type="Rhea" id="RHEA-COMP:9662"/>
        <dbReference type="Rhea" id="RHEA-COMP:9684"/>
        <dbReference type="ChEBI" id="CHEBI:29985"/>
        <dbReference type="ChEBI" id="CHEBI:30616"/>
        <dbReference type="ChEBI" id="CHEBI:33019"/>
        <dbReference type="ChEBI" id="CHEBI:78442"/>
        <dbReference type="ChEBI" id="CHEBI:78520"/>
        <dbReference type="ChEBI" id="CHEBI:456215"/>
    </reaction>
    <physiologicalReaction direction="left-to-right" evidence="16">
        <dbReference type="Rhea" id="RHEA:64613"/>
    </physiologicalReaction>
</comment>
<dbReference type="NCBIfam" id="TIGR00464">
    <property type="entry name" value="gltX_bact"/>
    <property type="match status" value="1"/>
</dbReference>
<dbReference type="GO" id="GO:0050561">
    <property type="term" value="F:glutamate-tRNA(Gln) ligase activity"/>
    <property type="evidence" value="ECO:0007669"/>
    <property type="project" value="UniProtKB-EC"/>
</dbReference>
<keyword evidence="7 17" id="KW-0648">Protein biosynthesis</keyword>
<evidence type="ECO:0000256" key="8">
    <source>
        <dbReference type="ARBA" id="ARBA00023146"/>
    </source>
</evidence>
<sequence length="633" mass="72622">MTAIHKFCRSLYCSKIVLSFPRRFKSNIIFHSPKKSISEDKGSLVRVRFAPSPTGLLHLGSIRTALYNYLFAKSCGGKFILRIEDTDQSRIVHGAMEQLEEDLEWIGLKPDEGPTHGGPYGPYIQSQRLDTYKDVANELIDRKAAYMCFCTEYRLDLLRRDALRRRQVPRYDNRCRYLDPDEAKKRSQDGEKYCIRFKMDGMEKVTFSDIIYGTINFGASEEGDPVILKADGFPTYHLANIVDDHNMRISHVLRGVEWQVSTPKHILLYRALGWDPPFYAHLPLILNADGSKLSKRQGDIQVGYYRDNGIFPAALLNYVTDAGGGFPNRDRNVSLTLEDLISHFDISRVGSNSCRLQPDRLPEFNRRELKRLLQSEASTQQLVQKIQDMVKKKFSVSDGSSQLDLHEEHIRRILLWGSDRIHCLQDLVSPDFAFLWVRPLSEHKSEDKGLIEKLSAELMDLPSERFRKDVLRSILKEFSEKNGVTFGQFMKLIRHTISGLKDGPGVAEMLELLVSIHDYTFKSGDEAVARPDSNIDKCFGRLNKIPEESEGSKTKRANSMDEDNRNVDIELTNLFSKQKTAKKTILGGGTMRKTGMIPLRFCLLAYYFREASFKNVCQLITSPQIYKWVMRIF</sequence>
<comment type="catalytic activity">
    <reaction evidence="15">
        <text>tRNA(Glx) + L-glutamate + ATP = L-glutamyl-tRNA(Glx) + AMP + diphosphate</text>
        <dbReference type="Rhea" id="RHEA:18397"/>
        <dbReference type="Rhea" id="RHEA-COMP:9713"/>
        <dbReference type="Rhea" id="RHEA-COMP:9716"/>
        <dbReference type="ChEBI" id="CHEBI:29985"/>
        <dbReference type="ChEBI" id="CHEBI:30616"/>
        <dbReference type="ChEBI" id="CHEBI:33019"/>
        <dbReference type="ChEBI" id="CHEBI:78442"/>
        <dbReference type="ChEBI" id="CHEBI:78520"/>
        <dbReference type="ChEBI" id="CHEBI:456215"/>
        <dbReference type="EC" id="6.1.1.24"/>
    </reaction>
    <physiologicalReaction direction="left-to-right" evidence="15">
        <dbReference type="Rhea" id="RHEA:18398"/>
    </physiologicalReaction>
</comment>
<comment type="caution">
    <text evidence="20">The sequence shown here is derived from an EMBL/GenBank/DDBJ whole genome shotgun (WGS) entry which is preliminary data.</text>
</comment>
<dbReference type="InterPro" id="IPR014729">
    <property type="entry name" value="Rossmann-like_a/b/a_fold"/>
</dbReference>
<evidence type="ECO:0000256" key="15">
    <source>
        <dbReference type="ARBA" id="ARBA00047479"/>
    </source>
</evidence>
<dbReference type="InterPro" id="IPR020058">
    <property type="entry name" value="Glu/Gln-tRNA-synth_Ib_cat-dom"/>
</dbReference>
<dbReference type="Pfam" id="PF00749">
    <property type="entry name" value="tRNA-synt_1c"/>
    <property type="match status" value="1"/>
</dbReference>
<name>A0A8K0JSL9_LADFU</name>
<comment type="similarity">
    <text evidence="2">Belongs to the class-I aminoacyl-tRNA synthetase family. Glutamate--tRNA ligase type 1 subfamily.</text>
</comment>
<dbReference type="EC" id="6.1.1.17" evidence="3"/>
<dbReference type="PRINTS" id="PR00987">
    <property type="entry name" value="TRNASYNTHGLU"/>
</dbReference>
<dbReference type="HAMAP" id="MF_00022">
    <property type="entry name" value="Glu_tRNA_synth_type1"/>
    <property type="match status" value="1"/>
</dbReference>
<dbReference type="PANTHER" id="PTHR43311:SF2">
    <property type="entry name" value="GLUTAMATE--TRNA LIGASE, MITOCHONDRIAL-RELATED"/>
    <property type="match status" value="1"/>
</dbReference>
<dbReference type="InterPro" id="IPR004527">
    <property type="entry name" value="Glu-tRNA-ligase_bac/mito"/>
</dbReference>
<evidence type="ECO:0000256" key="3">
    <source>
        <dbReference type="ARBA" id="ARBA00012835"/>
    </source>
</evidence>
<evidence type="ECO:0000256" key="2">
    <source>
        <dbReference type="ARBA" id="ARBA00007894"/>
    </source>
</evidence>
<dbReference type="Pfam" id="PF19269">
    <property type="entry name" value="Anticodon_2"/>
    <property type="match status" value="1"/>
</dbReference>
<evidence type="ECO:0000256" key="13">
    <source>
        <dbReference type="ARBA" id="ARBA00044313"/>
    </source>
</evidence>
<keyword evidence="4 17" id="KW-0436">Ligase</keyword>
<evidence type="ECO:0000256" key="12">
    <source>
        <dbReference type="ARBA" id="ARBA00044251"/>
    </source>
</evidence>
<dbReference type="OrthoDB" id="428822at2759"/>
<dbReference type="SUPFAM" id="SSF52374">
    <property type="entry name" value="Nucleotidylyl transferase"/>
    <property type="match status" value="1"/>
</dbReference>
<keyword evidence="6 17" id="KW-0067">ATP-binding</keyword>
<dbReference type="InterPro" id="IPR049940">
    <property type="entry name" value="GluQ/Sye"/>
</dbReference>
<evidence type="ECO:0000256" key="14">
    <source>
        <dbReference type="ARBA" id="ARBA00047366"/>
    </source>
</evidence>
<reference evidence="20" key="2">
    <citation type="submission" date="2017-10" db="EMBL/GenBank/DDBJ databases">
        <title>Ladona fulva Genome sequencing and assembly.</title>
        <authorList>
            <person name="Murali S."/>
            <person name="Richards S."/>
            <person name="Bandaranaike D."/>
            <person name="Bellair M."/>
            <person name="Blankenburg K."/>
            <person name="Chao H."/>
            <person name="Dinh H."/>
            <person name="Doddapaneni H."/>
            <person name="Dugan-Rocha S."/>
            <person name="Elkadiri S."/>
            <person name="Gnanaolivu R."/>
            <person name="Hernandez B."/>
            <person name="Skinner E."/>
            <person name="Javaid M."/>
            <person name="Lee S."/>
            <person name="Li M."/>
            <person name="Ming W."/>
            <person name="Munidasa M."/>
            <person name="Muniz J."/>
            <person name="Nguyen L."/>
            <person name="Hughes D."/>
            <person name="Osuji N."/>
            <person name="Pu L.-L."/>
            <person name="Puazo M."/>
            <person name="Qu C."/>
            <person name="Quiroz J."/>
            <person name="Raj R."/>
            <person name="Weissenberger G."/>
            <person name="Xin Y."/>
            <person name="Zou X."/>
            <person name="Han Y."/>
            <person name="Worley K."/>
            <person name="Muzny D."/>
            <person name="Gibbs R."/>
        </authorList>
    </citation>
    <scope>NUCLEOTIDE SEQUENCE</scope>
    <source>
        <strain evidence="20">Sampled in the wild</strain>
    </source>
</reference>
<evidence type="ECO:0000313" key="21">
    <source>
        <dbReference type="Proteomes" id="UP000792457"/>
    </source>
</evidence>